<dbReference type="GO" id="GO:0030245">
    <property type="term" value="P:cellulose catabolic process"/>
    <property type="evidence" value="ECO:0007669"/>
    <property type="project" value="UniProtKB-KW"/>
</dbReference>
<evidence type="ECO:0000256" key="4">
    <source>
        <dbReference type="ARBA" id="ARBA00022801"/>
    </source>
</evidence>
<reference evidence="12 13" key="1">
    <citation type="submission" date="2023-08" db="EMBL/GenBank/DDBJ databases">
        <title>Black Yeasts Isolated from many extreme environments.</title>
        <authorList>
            <person name="Coleine C."/>
            <person name="Stajich J.E."/>
            <person name="Selbmann L."/>
        </authorList>
    </citation>
    <scope>NUCLEOTIDE SEQUENCE [LARGE SCALE GENOMIC DNA]</scope>
    <source>
        <strain evidence="12 13">CCFEE 5935</strain>
    </source>
</reference>
<dbReference type="PROSITE" id="PS01140">
    <property type="entry name" value="GLYCOSYL_HYDROL_F45"/>
    <property type="match status" value="1"/>
</dbReference>
<feature type="domain" description="Glycosyl hydrolases family 45 active site" evidence="11">
    <location>
        <begin position="31"/>
        <end position="42"/>
    </location>
</feature>
<dbReference type="EMBL" id="JAVRRT010000017">
    <property type="protein sequence ID" value="KAK5165301.1"/>
    <property type="molecule type" value="Genomic_DNA"/>
</dbReference>
<dbReference type="Proteomes" id="UP001337655">
    <property type="component" value="Unassembled WGS sequence"/>
</dbReference>
<feature type="signal peptide" evidence="10">
    <location>
        <begin position="1"/>
        <end position="22"/>
    </location>
</feature>
<evidence type="ECO:0000256" key="6">
    <source>
        <dbReference type="ARBA" id="ARBA00023277"/>
    </source>
</evidence>
<evidence type="ECO:0000256" key="1">
    <source>
        <dbReference type="ARBA" id="ARBA00000966"/>
    </source>
</evidence>
<feature type="active site" description="Nucleophile" evidence="9">
    <location>
        <position position="36"/>
    </location>
</feature>
<proteinExistence type="inferred from homology"/>
<evidence type="ECO:0000256" key="2">
    <source>
        <dbReference type="ARBA" id="ARBA00007793"/>
    </source>
</evidence>
<feature type="chain" id="PRO_5043328656" description="Cellulase" evidence="10">
    <location>
        <begin position="23"/>
        <end position="234"/>
    </location>
</feature>
<evidence type="ECO:0000256" key="9">
    <source>
        <dbReference type="PROSITE-ProRule" id="PRU10069"/>
    </source>
</evidence>
<dbReference type="GeneID" id="89930731"/>
<dbReference type="Pfam" id="PF02015">
    <property type="entry name" value="Glyco_hydro_45"/>
    <property type="match status" value="1"/>
</dbReference>
<comment type="similarity">
    <text evidence="2">Belongs to the glycosyl hydrolase 45 (cellulase K) family.</text>
</comment>
<name>A0AAV9NZW7_9PEZI</name>
<dbReference type="PANTHER" id="PTHR39730">
    <property type="entry name" value="ENDOGLUCANASE 1"/>
    <property type="match status" value="1"/>
</dbReference>
<dbReference type="AlphaFoldDB" id="A0AAV9NZW7"/>
<dbReference type="PANTHER" id="PTHR39730:SF1">
    <property type="entry name" value="ENDOGLUCANASE 1"/>
    <property type="match status" value="1"/>
</dbReference>
<keyword evidence="13" id="KW-1185">Reference proteome</keyword>
<evidence type="ECO:0000256" key="7">
    <source>
        <dbReference type="ARBA" id="ARBA00023295"/>
    </source>
</evidence>
<evidence type="ECO:0000256" key="8">
    <source>
        <dbReference type="ARBA" id="ARBA00023326"/>
    </source>
</evidence>
<keyword evidence="7" id="KW-0326">Glycosidase</keyword>
<comment type="caution">
    <text evidence="12">The sequence shown here is derived from an EMBL/GenBank/DDBJ whole genome shotgun (WGS) entry which is preliminary data.</text>
</comment>
<evidence type="ECO:0000256" key="3">
    <source>
        <dbReference type="ARBA" id="ARBA00012601"/>
    </source>
</evidence>
<dbReference type="InterPro" id="IPR000334">
    <property type="entry name" value="Glyco_hydro_45"/>
</dbReference>
<evidence type="ECO:0000259" key="11">
    <source>
        <dbReference type="PROSITE" id="PS01140"/>
    </source>
</evidence>
<keyword evidence="6" id="KW-0119">Carbohydrate metabolism</keyword>
<evidence type="ECO:0000256" key="5">
    <source>
        <dbReference type="ARBA" id="ARBA00023001"/>
    </source>
</evidence>
<evidence type="ECO:0000313" key="13">
    <source>
        <dbReference type="Proteomes" id="UP001337655"/>
    </source>
</evidence>
<keyword evidence="4" id="KW-0378">Hydrolase</keyword>
<gene>
    <name evidence="12" type="ORF">LTR77_009399</name>
</gene>
<dbReference type="InterPro" id="IPR052288">
    <property type="entry name" value="GH45_Enzymes"/>
</dbReference>
<dbReference type="RefSeq" id="XP_064655444.1">
    <property type="nucleotide sequence ID" value="XM_064806627.1"/>
</dbReference>
<dbReference type="Gene3D" id="2.40.40.10">
    <property type="entry name" value="RlpA-like domain"/>
    <property type="match status" value="1"/>
</dbReference>
<keyword evidence="5" id="KW-0136">Cellulose degradation</keyword>
<keyword evidence="8" id="KW-0624">Polysaccharide degradation</keyword>
<accession>A0AAV9NZW7</accession>
<sequence length="234" mass="24086">MPSLNTIVLFALAAAFAAPAAGQSTSGAGKTTRYWDCCKPSCGWPGKAAVNQPVGICGKSDQRLSDQNTRSGCDSGGSAFMCSSQTPWAVSNSLAYGFAAAHIPGGTEADTCCSCYELTFTSTAIAGKKMIVQATNIGGDLSQGQFDLAIPGGGVGLFNGCDDQWGAPADGWGARYGGVSSASDCNKLPQQLQAGCNFRFGSFFQGADNPNVNWRKVACPSQLTQKSGCTRTNG</sequence>
<keyword evidence="10" id="KW-0732">Signal</keyword>
<protein>
    <recommendedName>
        <fullName evidence="3 9">Cellulase</fullName>
        <ecNumber evidence="3 9">3.2.1.4</ecNumber>
    </recommendedName>
</protein>
<dbReference type="EC" id="3.2.1.4" evidence="3 9"/>
<evidence type="ECO:0000313" key="12">
    <source>
        <dbReference type="EMBL" id="KAK5165301.1"/>
    </source>
</evidence>
<dbReference type="InterPro" id="IPR036908">
    <property type="entry name" value="RlpA-like_sf"/>
</dbReference>
<comment type="catalytic activity">
    <reaction evidence="1 9">
        <text>Endohydrolysis of (1-&gt;4)-beta-D-glucosidic linkages in cellulose, lichenin and cereal beta-D-glucans.</text>
        <dbReference type="EC" id="3.2.1.4"/>
    </reaction>
</comment>
<dbReference type="GO" id="GO:0008810">
    <property type="term" value="F:cellulase activity"/>
    <property type="evidence" value="ECO:0007669"/>
    <property type="project" value="UniProtKB-EC"/>
</dbReference>
<evidence type="ECO:0000256" key="10">
    <source>
        <dbReference type="SAM" id="SignalP"/>
    </source>
</evidence>
<dbReference type="SUPFAM" id="SSF50685">
    <property type="entry name" value="Barwin-like endoglucanases"/>
    <property type="match status" value="1"/>
</dbReference>
<organism evidence="12 13">
    <name type="scientific">Saxophila tyrrhenica</name>
    <dbReference type="NCBI Taxonomy" id="1690608"/>
    <lineage>
        <taxon>Eukaryota</taxon>
        <taxon>Fungi</taxon>
        <taxon>Dikarya</taxon>
        <taxon>Ascomycota</taxon>
        <taxon>Pezizomycotina</taxon>
        <taxon>Dothideomycetes</taxon>
        <taxon>Dothideomycetidae</taxon>
        <taxon>Mycosphaerellales</taxon>
        <taxon>Extremaceae</taxon>
        <taxon>Saxophila</taxon>
    </lineage>
</organism>